<accession>A0A944GUI7</accession>
<protein>
    <submittedName>
        <fullName evidence="11">Acetylornithine deacetylase</fullName>
        <ecNumber evidence="11">3.5.1.16</ecNumber>
    </submittedName>
</protein>
<evidence type="ECO:0000256" key="2">
    <source>
        <dbReference type="ARBA" id="ARBA00005691"/>
    </source>
</evidence>
<dbReference type="SUPFAM" id="SSF55031">
    <property type="entry name" value="Bacterial exopeptidase dimerisation domain"/>
    <property type="match status" value="1"/>
</dbReference>
<dbReference type="GO" id="GO:0006526">
    <property type="term" value="P:L-arginine biosynthetic process"/>
    <property type="evidence" value="ECO:0007669"/>
    <property type="project" value="UniProtKB-KW"/>
</dbReference>
<comment type="similarity">
    <text evidence="2">Belongs to the peptidase M20A family. ArgE subfamily.</text>
</comment>
<name>A0A944GUI7_9HYPH</name>
<evidence type="ECO:0000256" key="8">
    <source>
        <dbReference type="ARBA" id="ARBA00022833"/>
    </source>
</evidence>
<comment type="cofactor">
    <cofactor evidence="1">
        <name>Zn(2+)</name>
        <dbReference type="ChEBI" id="CHEBI:29105"/>
    </cofactor>
</comment>
<dbReference type="PROSITE" id="PS00759">
    <property type="entry name" value="ARGE_DAPE_CPG2_2"/>
    <property type="match status" value="1"/>
</dbReference>
<dbReference type="NCBIfam" id="TIGR01892">
    <property type="entry name" value="AcOrn-deacetyl"/>
    <property type="match status" value="1"/>
</dbReference>
<dbReference type="InterPro" id="IPR001261">
    <property type="entry name" value="ArgE/DapE_CS"/>
</dbReference>
<keyword evidence="7 11" id="KW-0378">Hydrolase</keyword>
<evidence type="ECO:0000259" key="10">
    <source>
        <dbReference type="Pfam" id="PF07687"/>
    </source>
</evidence>
<keyword evidence="3" id="KW-0963">Cytoplasm</keyword>
<dbReference type="SUPFAM" id="SSF53187">
    <property type="entry name" value="Zn-dependent exopeptidases"/>
    <property type="match status" value="1"/>
</dbReference>
<evidence type="ECO:0000313" key="11">
    <source>
        <dbReference type="EMBL" id="MBS8261595.1"/>
    </source>
</evidence>
<keyword evidence="4" id="KW-0055">Arginine biosynthesis</keyword>
<reference evidence="11" key="2">
    <citation type="journal article" date="2021" name="Microorganisms">
        <title>Bacterial Dimethylsulfoniopropionate Biosynthesis in the East China Sea.</title>
        <authorList>
            <person name="Liu J."/>
            <person name="Zhang Y."/>
            <person name="Liu J."/>
            <person name="Zhong H."/>
            <person name="Williams B.T."/>
            <person name="Zheng Y."/>
            <person name="Curson A.R.J."/>
            <person name="Sun C."/>
            <person name="Sun H."/>
            <person name="Song D."/>
            <person name="Wagner Mackenzie B."/>
            <person name="Bermejo Martinez A."/>
            <person name="Todd J.D."/>
            <person name="Zhang X.H."/>
        </authorList>
    </citation>
    <scope>NUCLEOTIDE SEQUENCE</scope>
    <source>
        <strain evidence="11">AESS21</strain>
    </source>
</reference>
<organism evidence="11 12">
    <name type="scientific">Roseibium polysiphoniae</name>
    <dbReference type="NCBI Taxonomy" id="2571221"/>
    <lineage>
        <taxon>Bacteria</taxon>
        <taxon>Pseudomonadati</taxon>
        <taxon>Pseudomonadota</taxon>
        <taxon>Alphaproteobacteria</taxon>
        <taxon>Hyphomicrobiales</taxon>
        <taxon>Stappiaceae</taxon>
        <taxon>Roseibium</taxon>
    </lineage>
</organism>
<evidence type="ECO:0000256" key="6">
    <source>
        <dbReference type="ARBA" id="ARBA00022723"/>
    </source>
</evidence>
<dbReference type="InterPro" id="IPR011650">
    <property type="entry name" value="Peptidase_M20_dimer"/>
</dbReference>
<evidence type="ECO:0000256" key="5">
    <source>
        <dbReference type="ARBA" id="ARBA00022605"/>
    </source>
</evidence>
<reference evidence="11" key="1">
    <citation type="submission" date="2018-08" db="EMBL/GenBank/DDBJ databases">
        <authorList>
            <person name="Jin W."/>
            <person name="Wang H."/>
            <person name="Yang Y."/>
            <person name="Li M."/>
            <person name="Liu J."/>
        </authorList>
    </citation>
    <scope>NUCLEOTIDE SEQUENCE</scope>
    <source>
        <strain evidence="11">AESS21</strain>
    </source>
</reference>
<dbReference type="PANTHER" id="PTHR43808:SF31">
    <property type="entry name" value="N-ACETYL-L-CITRULLINE DEACETYLASE"/>
    <property type="match status" value="1"/>
</dbReference>
<dbReference type="InterPro" id="IPR002933">
    <property type="entry name" value="Peptidase_M20"/>
</dbReference>
<dbReference type="InterPro" id="IPR010169">
    <property type="entry name" value="AcOrn-deacetyl"/>
</dbReference>
<evidence type="ECO:0000256" key="4">
    <source>
        <dbReference type="ARBA" id="ARBA00022571"/>
    </source>
</evidence>
<sequence>MLAKLVSFPTVSDRSNLDLIDFVEAYLADNDIASTRVYDETGQKAALFATIGPDVDGGVVLSAHTDVVPVVGQDWTSDPFVLRADNGRLYGRGSADMKGFAASVLADVPSMLTSKLKAPIHIALSYDEEVGCLGAPPMIERMLEAGLKPRCVIVGEPTNMQVVTGHKGIKVLKTRILGHSVHSSQLDRGVSAISVAARLISWMDARTAENKERADPDCPFDPPYTTLHCGTIKGGSAHNITAAECEFVTDIRLLPTEGGEGWVARYRSFIEEDVLPGMKAISEACDIEVTETADVPGLRPEENGAAEELVRQLTGDNASHVVVYATEGGQFQERGLSSVVCGPGSIDQAHQPDEFIDVAELDKCQAFLERLRTKLS</sequence>
<gene>
    <name evidence="11" type="primary">argE</name>
    <name evidence="11" type="ORF">DYI23_15320</name>
</gene>
<keyword evidence="6" id="KW-0479">Metal-binding</keyword>
<evidence type="ECO:0000313" key="12">
    <source>
        <dbReference type="Proteomes" id="UP000705379"/>
    </source>
</evidence>
<evidence type="ECO:0000256" key="7">
    <source>
        <dbReference type="ARBA" id="ARBA00022801"/>
    </source>
</evidence>
<comment type="caution">
    <text evidence="11">The sequence shown here is derived from an EMBL/GenBank/DDBJ whole genome shotgun (WGS) entry which is preliminary data.</text>
</comment>
<dbReference type="PANTHER" id="PTHR43808">
    <property type="entry name" value="ACETYLORNITHINE DEACETYLASE"/>
    <property type="match status" value="1"/>
</dbReference>
<dbReference type="InterPro" id="IPR036264">
    <property type="entry name" value="Bact_exopeptidase_dim_dom"/>
</dbReference>
<evidence type="ECO:0000256" key="1">
    <source>
        <dbReference type="ARBA" id="ARBA00001947"/>
    </source>
</evidence>
<keyword evidence="5" id="KW-0028">Amino-acid biosynthesis</keyword>
<dbReference type="CDD" id="cd03894">
    <property type="entry name" value="M20_ArgE"/>
    <property type="match status" value="1"/>
</dbReference>
<dbReference type="InterPro" id="IPR050072">
    <property type="entry name" value="Peptidase_M20A"/>
</dbReference>
<dbReference type="Gene3D" id="3.40.630.10">
    <property type="entry name" value="Zn peptidases"/>
    <property type="match status" value="1"/>
</dbReference>
<dbReference type="NCBIfam" id="NF005710">
    <property type="entry name" value="PRK07522.1"/>
    <property type="match status" value="1"/>
</dbReference>
<dbReference type="GO" id="GO:0046872">
    <property type="term" value="F:metal ion binding"/>
    <property type="evidence" value="ECO:0007669"/>
    <property type="project" value="UniProtKB-KW"/>
</dbReference>
<dbReference type="EC" id="3.5.1.16" evidence="11"/>
<proteinExistence type="inferred from homology"/>
<feature type="domain" description="Peptidase M20 dimerisation" evidence="10">
    <location>
        <begin position="164"/>
        <end position="273"/>
    </location>
</feature>
<evidence type="ECO:0000256" key="9">
    <source>
        <dbReference type="ARBA" id="ARBA00023285"/>
    </source>
</evidence>
<dbReference type="Proteomes" id="UP000705379">
    <property type="component" value="Unassembled WGS sequence"/>
</dbReference>
<dbReference type="GO" id="GO:0008777">
    <property type="term" value="F:acetylornithine deacetylase activity"/>
    <property type="evidence" value="ECO:0007669"/>
    <property type="project" value="UniProtKB-EC"/>
</dbReference>
<keyword evidence="9" id="KW-0170">Cobalt</keyword>
<keyword evidence="8" id="KW-0862">Zinc</keyword>
<dbReference type="Pfam" id="PF07687">
    <property type="entry name" value="M20_dimer"/>
    <property type="match status" value="1"/>
</dbReference>
<dbReference type="AlphaFoldDB" id="A0A944GUI7"/>
<dbReference type="Pfam" id="PF01546">
    <property type="entry name" value="Peptidase_M20"/>
    <property type="match status" value="1"/>
</dbReference>
<dbReference type="Gene3D" id="3.30.70.360">
    <property type="match status" value="1"/>
</dbReference>
<dbReference type="EMBL" id="QTKU01000004">
    <property type="protein sequence ID" value="MBS8261595.1"/>
    <property type="molecule type" value="Genomic_DNA"/>
</dbReference>
<evidence type="ECO:0000256" key="3">
    <source>
        <dbReference type="ARBA" id="ARBA00022490"/>
    </source>
</evidence>